<organism evidence="1 2">
    <name type="scientific">Ignatzschineria larvae DSM 13226</name>
    <dbReference type="NCBI Taxonomy" id="1111732"/>
    <lineage>
        <taxon>Bacteria</taxon>
        <taxon>Pseudomonadati</taxon>
        <taxon>Pseudomonadota</taxon>
        <taxon>Gammaproteobacteria</taxon>
        <taxon>Cardiobacteriales</taxon>
        <taxon>Ignatzschineriaceae</taxon>
        <taxon>Ignatzschineria</taxon>
    </lineage>
</organism>
<protein>
    <submittedName>
        <fullName evidence="1">Membrane protein insertion efficiency factor YidD</fullName>
    </submittedName>
</protein>
<accession>A0ABZ3BWY5</accession>
<dbReference type="SMART" id="SM01234">
    <property type="entry name" value="Haemolytic"/>
    <property type="match status" value="1"/>
</dbReference>
<reference evidence="1 2" key="1">
    <citation type="submission" date="2024-03" db="EMBL/GenBank/DDBJ databases">
        <title>Complete Genome Sequence and Annotation of Ignatzschineria larvae DSM 13226.</title>
        <authorList>
            <person name="Cantrell E."/>
            <person name="Burcham Z.M."/>
        </authorList>
    </citation>
    <scope>NUCLEOTIDE SEQUENCE [LARGE SCALE GENOMIC DNA]</scope>
    <source>
        <strain evidence="1 2">DSM 13226</strain>
    </source>
</reference>
<dbReference type="Pfam" id="PF01809">
    <property type="entry name" value="YidD"/>
    <property type="match status" value="1"/>
</dbReference>
<dbReference type="EMBL" id="CP150637">
    <property type="protein sequence ID" value="WZW87030.1"/>
    <property type="molecule type" value="Genomic_DNA"/>
</dbReference>
<dbReference type="InterPro" id="IPR002696">
    <property type="entry name" value="Membr_insert_effic_factor_YidD"/>
</dbReference>
<dbReference type="Proteomes" id="UP001449178">
    <property type="component" value="Chromosome"/>
</dbReference>
<name>A0ABZ3BWY5_9GAMM</name>
<evidence type="ECO:0000313" key="2">
    <source>
        <dbReference type="Proteomes" id="UP001449178"/>
    </source>
</evidence>
<sequence>MIKRILISLIYFYRKHKKRVNVCRFTPSCSEYAILAIEKYGTVKGATLAVKRICRCKYPNGGEDYP</sequence>
<dbReference type="RefSeq" id="WP_084331434.1">
    <property type="nucleotide sequence ID" value="NZ_AZOD01000009.1"/>
</dbReference>
<dbReference type="NCBIfam" id="TIGR00278">
    <property type="entry name" value="membrane protein insertion efficiency factor YidD"/>
    <property type="match status" value="1"/>
</dbReference>
<proteinExistence type="predicted"/>
<dbReference type="PANTHER" id="PTHR33383">
    <property type="entry name" value="MEMBRANE PROTEIN INSERTION EFFICIENCY FACTOR-RELATED"/>
    <property type="match status" value="1"/>
</dbReference>
<keyword evidence="2" id="KW-1185">Reference proteome</keyword>
<gene>
    <name evidence="1" type="primary">yidD</name>
    <name evidence="1" type="ORF">WMO13_06500</name>
</gene>
<dbReference type="PANTHER" id="PTHR33383:SF1">
    <property type="entry name" value="MEMBRANE PROTEIN INSERTION EFFICIENCY FACTOR-RELATED"/>
    <property type="match status" value="1"/>
</dbReference>
<evidence type="ECO:0000313" key="1">
    <source>
        <dbReference type="EMBL" id="WZW87030.1"/>
    </source>
</evidence>